<accession>A0ABV6TFI2</accession>
<protein>
    <submittedName>
        <fullName evidence="2">Uncharacterized protein</fullName>
    </submittedName>
</protein>
<reference evidence="2 3" key="1">
    <citation type="submission" date="2024-09" db="EMBL/GenBank/DDBJ databases">
        <authorList>
            <person name="Sun Q."/>
            <person name="Mori K."/>
        </authorList>
    </citation>
    <scope>NUCLEOTIDE SEQUENCE [LARGE SCALE GENOMIC DNA]</scope>
    <source>
        <strain evidence="2 3">JCM 4557</strain>
    </source>
</reference>
<evidence type="ECO:0000313" key="3">
    <source>
        <dbReference type="Proteomes" id="UP001589887"/>
    </source>
</evidence>
<keyword evidence="1" id="KW-1133">Transmembrane helix</keyword>
<comment type="caution">
    <text evidence="2">The sequence shown here is derived from an EMBL/GenBank/DDBJ whole genome shotgun (WGS) entry which is preliminary data.</text>
</comment>
<dbReference type="RefSeq" id="WP_394318849.1">
    <property type="nucleotide sequence ID" value="NZ_JBHMQV010000009.1"/>
</dbReference>
<evidence type="ECO:0000256" key="1">
    <source>
        <dbReference type="SAM" id="Phobius"/>
    </source>
</evidence>
<gene>
    <name evidence="2" type="ORF">ACFH04_12620</name>
</gene>
<keyword evidence="1" id="KW-0812">Transmembrane</keyword>
<proteinExistence type="predicted"/>
<dbReference type="EMBL" id="JBHMQV010000009">
    <property type="protein sequence ID" value="MFC0844542.1"/>
    <property type="molecule type" value="Genomic_DNA"/>
</dbReference>
<organism evidence="2 3">
    <name type="scientific">Streptomyces noboritoensis</name>
    <dbReference type="NCBI Taxonomy" id="67337"/>
    <lineage>
        <taxon>Bacteria</taxon>
        <taxon>Bacillati</taxon>
        <taxon>Actinomycetota</taxon>
        <taxon>Actinomycetes</taxon>
        <taxon>Kitasatosporales</taxon>
        <taxon>Streptomycetaceae</taxon>
        <taxon>Streptomyces</taxon>
    </lineage>
</organism>
<sequence>MNYGSLASTGVTLTIGGIVLDQVWLIALAAGLVVMGALVIRLGFRRGKTPRDI</sequence>
<dbReference type="Proteomes" id="UP001589887">
    <property type="component" value="Unassembled WGS sequence"/>
</dbReference>
<keyword evidence="3" id="KW-1185">Reference proteome</keyword>
<keyword evidence="1" id="KW-0472">Membrane</keyword>
<name>A0ABV6TFI2_9ACTN</name>
<feature type="transmembrane region" description="Helical" evidence="1">
    <location>
        <begin position="23"/>
        <end position="44"/>
    </location>
</feature>
<evidence type="ECO:0000313" key="2">
    <source>
        <dbReference type="EMBL" id="MFC0844542.1"/>
    </source>
</evidence>